<feature type="domain" description="G-protein coupled receptors family 1 profile" evidence="12">
    <location>
        <begin position="58"/>
        <end position="308"/>
    </location>
</feature>
<keyword evidence="4 10" id="KW-1133">Transmembrane helix</keyword>
<evidence type="ECO:0000313" key="13">
    <source>
        <dbReference type="Ensembl" id="ENSNMLP00000030569.1"/>
    </source>
</evidence>
<evidence type="ECO:0000256" key="11">
    <source>
        <dbReference type="SAM" id="SignalP"/>
    </source>
</evidence>
<evidence type="ECO:0000259" key="12">
    <source>
        <dbReference type="PROSITE" id="PS50262"/>
    </source>
</evidence>
<dbReference type="Pfam" id="PF00001">
    <property type="entry name" value="7tm_1"/>
    <property type="match status" value="1"/>
</dbReference>
<organism evidence="13 14">
    <name type="scientific">Neogobius melanostomus</name>
    <name type="common">round goby</name>
    <dbReference type="NCBI Taxonomy" id="47308"/>
    <lineage>
        <taxon>Eukaryota</taxon>
        <taxon>Metazoa</taxon>
        <taxon>Chordata</taxon>
        <taxon>Craniata</taxon>
        <taxon>Vertebrata</taxon>
        <taxon>Euteleostomi</taxon>
        <taxon>Actinopterygii</taxon>
        <taxon>Neopterygii</taxon>
        <taxon>Teleostei</taxon>
        <taxon>Neoteleostei</taxon>
        <taxon>Acanthomorphata</taxon>
        <taxon>Gobiaria</taxon>
        <taxon>Gobiiformes</taxon>
        <taxon>Gobioidei</taxon>
        <taxon>Gobiidae</taxon>
        <taxon>Benthophilinae</taxon>
        <taxon>Neogobiini</taxon>
        <taxon>Neogobius</taxon>
    </lineage>
</organism>
<dbReference type="AlphaFoldDB" id="A0A8C6U4Y2"/>
<evidence type="ECO:0000256" key="10">
    <source>
        <dbReference type="SAM" id="Phobius"/>
    </source>
</evidence>
<feature type="transmembrane region" description="Helical" evidence="10">
    <location>
        <begin position="294"/>
        <end position="315"/>
    </location>
</feature>
<evidence type="ECO:0000256" key="1">
    <source>
        <dbReference type="ARBA" id="ARBA00004651"/>
    </source>
</evidence>
<feature type="transmembrane region" description="Helical" evidence="10">
    <location>
        <begin position="205"/>
        <end position="225"/>
    </location>
</feature>
<feature type="transmembrane region" description="Helical" evidence="10">
    <location>
        <begin position="253"/>
        <end position="274"/>
    </location>
</feature>
<keyword evidence="2" id="KW-1003">Cell membrane</keyword>
<keyword evidence="14" id="KW-1185">Reference proteome</keyword>
<reference evidence="13" key="2">
    <citation type="submission" date="2025-09" db="UniProtKB">
        <authorList>
            <consortium name="Ensembl"/>
        </authorList>
    </citation>
    <scope>IDENTIFICATION</scope>
</reference>
<sequence>KRNRTSPTTSYFRLALWIFCWLSSPHSPPRSTCWSSSLSLTSGNFQAKPGYIDKYNFGYIVHSFSSFFCPCRQLHSSTNLILLSLAVSDFLIGLVVIPIFSNMWKFCWYFGELLCGLIYLVPSTAIMASVGTVVLISVDRYVAICDPLHYPTKMTERVINISISVCWIYGLLYAISVYADNVINEEKYRFCHGECMVHTSRDGNFVLAFVIPVTTIVVLYMKVFAKAASQAHAIRSKVTTVTSKTSRKSEIKAARNLGIVVIVYLMCYSPYYIVALYSRANFLIFGVSIHRISIYLSFLNSCINPLIYAMLYPWFRKAIGFIITLQILRNGSLSVLFVIVQLYNKLC</sequence>
<proteinExistence type="inferred from homology"/>
<dbReference type="InterPro" id="IPR017452">
    <property type="entry name" value="GPCR_Rhodpsn_7TM"/>
</dbReference>
<feature type="transmembrane region" description="Helical" evidence="10">
    <location>
        <begin position="158"/>
        <end position="179"/>
    </location>
</feature>
<evidence type="ECO:0000256" key="4">
    <source>
        <dbReference type="ARBA" id="ARBA00022989"/>
    </source>
</evidence>
<dbReference type="Ensembl" id="ENSNMLT00000034089.1">
    <property type="protein sequence ID" value="ENSNMLP00000030569.1"/>
    <property type="gene ID" value="ENSNMLG00000019276.1"/>
</dbReference>
<name>A0A8C6U4Y2_9GOBI</name>
<keyword evidence="7 9" id="KW-0675">Receptor</keyword>
<keyword evidence="3 9" id="KW-0812">Transmembrane</keyword>
<feature type="transmembrane region" description="Helical" evidence="10">
    <location>
        <begin position="116"/>
        <end position="138"/>
    </location>
</feature>
<feature type="chain" id="PRO_5034984066" description="G-protein coupled receptors family 1 profile domain-containing protein" evidence="11">
    <location>
        <begin position="26"/>
        <end position="347"/>
    </location>
</feature>
<dbReference type="Proteomes" id="UP000694523">
    <property type="component" value="Unplaced"/>
</dbReference>
<feature type="transmembrane region" description="Helical" evidence="10">
    <location>
        <begin position="80"/>
        <end position="104"/>
    </location>
</feature>
<dbReference type="PROSITE" id="PS00237">
    <property type="entry name" value="G_PROTEIN_RECEP_F1_1"/>
    <property type="match status" value="1"/>
</dbReference>
<accession>A0A8C6U4Y2</accession>
<evidence type="ECO:0000256" key="6">
    <source>
        <dbReference type="ARBA" id="ARBA00023136"/>
    </source>
</evidence>
<dbReference type="PANTHER" id="PTHR24249:SF381">
    <property type="entry name" value="TRACE AMINE ASSOCIATED RECEPTOR 19P-RELATED"/>
    <property type="match status" value="1"/>
</dbReference>
<dbReference type="GO" id="GO:0005886">
    <property type="term" value="C:plasma membrane"/>
    <property type="evidence" value="ECO:0007669"/>
    <property type="project" value="UniProtKB-SubCell"/>
</dbReference>
<dbReference type="InterPro" id="IPR050569">
    <property type="entry name" value="TAAR"/>
</dbReference>
<evidence type="ECO:0000313" key="14">
    <source>
        <dbReference type="Proteomes" id="UP000694523"/>
    </source>
</evidence>
<feature type="transmembrane region" description="Helical" evidence="10">
    <location>
        <begin position="327"/>
        <end position="344"/>
    </location>
</feature>
<reference evidence="13" key="1">
    <citation type="submission" date="2025-08" db="UniProtKB">
        <authorList>
            <consortium name="Ensembl"/>
        </authorList>
    </citation>
    <scope>IDENTIFICATION</scope>
</reference>
<keyword evidence="5 9" id="KW-0297">G-protein coupled receptor</keyword>
<feature type="signal peptide" evidence="11">
    <location>
        <begin position="1"/>
        <end position="25"/>
    </location>
</feature>
<evidence type="ECO:0000256" key="3">
    <source>
        <dbReference type="ARBA" id="ARBA00022692"/>
    </source>
</evidence>
<dbReference type="InterPro" id="IPR000276">
    <property type="entry name" value="GPCR_Rhodpsn"/>
</dbReference>
<evidence type="ECO:0000256" key="5">
    <source>
        <dbReference type="ARBA" id="ARBA00023040"/>
    </source>
</evidence>
<dbReference type="SUPFAM" id="SSF81321">
    <property type="entry name" value="Family A G protein-coupled receptor-like"/>
    <property type="match status" value="1"/>
</dbReference>
<evidence type="ECO:0000256" key="7">
    <source>
        <dbReference type="ARBA" id="ARBA00023170"/>
    </source>
</evidence>
<keyword evidence="11" id="KW-0732">Signal</keyword>
<evidence type="ECO:0000256" key="2">
    <source>
        <dbReference type="ARBA" id="ARBA00022475"/>
    </source>
</evidence>
<dbReference type="PRINTS" id="PR00237">
    <property type="entry name" value="GPCRRHODOPSN"/>
</dbReference>
<dbReference type="PROSITE" id="PS50262">
    <property type="entry name" value="G_PROTEIN_RECEP_F1_2"/>
    <property type="match status" value="1"/>
</dbReference>
<dbReference type="PANTHER" id="PTHR24249">
    <property type="entry name" value="HISTAMINE RECEPTOR-RELATED G-PROTEIN COUPLED RECEPTOR"/>
    <property type="match status" value="1"/>
</dbReference>
<keyword evidence="6 10" id="KW-0472">Membrane</keyword>
<keyword evidence="8 9" id="KW-0807">Transducer</keyword>
<protein>
    <recommendedName>
        <fullName evidence="12">G-protein coupled receptors family 1 profile domain-containing protein</fullName>
    </recommendedName>
</protein>
<comment type="similarity">
    <text evidence="9">Belongs to the G-protein coupled receptor 1 family.</text>
</comment>
<dbReference type="Gene3D" id="1.20.1070.10">
    <property type="entry name" value="Rhodopsin 7-helix transmembrane proteins"/>
    <property type="match status" value="1"/>
</dbReference>
<evidence type="ECO:0000256" key="8">
    <source>
        <dbReference type="ARBA" id="ARBA00023224"/>
    </source>
</evidence>
<dbReference type="GO" id="GO:0001594">
    <property type="term" value="F:trace-amine receptor activity"/>
    <property type="evidence" value="ECO:0007669"/>
    <property type="project" value="TreeGrafter"/>
</dbReference>
<comment type="subcellular location">
    <subcellularLocation>
        <location evidence="1">Cell membrane</location>
        <topology evidence="1">Multi-pass membrane protein</topology>
    </subcellularLocation>
</comment>
<evidence type="ECO:0000256" key="9">
    <source>
        <dbReference type="RuleBase" id="RU000688"/>
    </source>
</evidence>